<dbReference type="InParanoid" id="A0A163JCP9"/>
<gene>
    <name evidence="2" type="primary">ABSGL_06308.1 scaffold 8040</name>
</gene>
<keyword evidence="3" id="KW-1185">Reference proteome</keyword>
<protein>
    <submittedName>
        <fullName evidence="2">Uncharacterized protein</fullName>
    </submittedName>
</protein>
<proteinExistence type="predicted"/>
<name>A0A163JCP9_ABSGL</name>
<dbReference type="EMBL" id="LT553293">
    <property type="protein sequence ID" value="SAM00600.1"/>
    <property type="molecule type" value="Genomic_DNA"/>
</dbReference>
<evidence type="ECO:0000256" key="1">
    <source>
        <dbReference type="SAM" id="MobiDB-lite"/>
    </source>
</evidence>
<feature type="compositionally biased region" description="Basic and acidic residues" evidence="1">
    <location>
        <begin position="12"/>
        <end position="83"/>
    </location>
</feature>
<evidence type="ECO:0000313" key="3">
    <source>
        <dbReference type="Proteomes" id="UP000078561"/>
    </source>
</evidence>
<sequence length="174" mass="20260">MFQNSEKWNGQTDRRTDGQTDRDTDGQTRRRTDTQTDRHTEEQTHRRTDTQTDRHTEEQTHRRTREEGHNHQLDAKSEFEDTKGPSTAPGRPKRERGPTKGSVPRFKQEPDDCSRQPQEFQGKETTCHQVTPYKRASTALVGTYSLKCKSQWTMGDNVTDHRKRIATTVYQTSP</sequence>
<accession>A0A163JCP9</accession>
<dbReference type="AlphaFoldDB" id="A0A163JCP9"/>
<reference evidence="2" key="1">
    <citation type="submission" date="2016-04" db="EMBL/GenBank/DDBJ databases">
        <authorList>
            <person name="Evans L.H."/>
            <person name="Alamgir A."/>
            <person name="Owens N."/>
            <person name="Weber N.D."/>
            <person name="Virtaneva K."/>
            <person name="Barbian K."/>
            <person name="Babar A."/>
            <person name="Rosenke K."/>
        </authorList>
    </citation>
    <scope>NUCLEOTIDE SEQUENCE [LARGE SCALE GENOMIC DNA]</scope>
    <source>
        <strain evidence="2">CBS 101.48</strain>
    </source>
</reference>
<feature type="region of interest" description="Disordered" evidence="1">
    <location>
        <begin position="1"/>
        <end position="128"/>
    </location>
</feature>
<dbReference type="Proteomes" id="UP000078561">
    <property type="component" value="Unassembled WGS sequence"/>
</dbReference>
<evidence type="ECO:0000313" key="2">
    <source>
        <dbReference type="EMBL" id="SAM00600.1"/>
    </source>
</evidence>
<organism evidence="2">
    <name type="scientific">Absidia glauca</name>
    <name type="common">Pin mould</name>
    <dbReference type="NCBI Taxonomy" id="4829"/>
    <lineage>
        <taxon>Eukaryota</taxon>
        <taxon>Fungi</taxon>
        <taxon>Fungi incertae sedis</taxon>
        <taxon>Mucoromycota</taxon>
        <taxon>Mucoromycotina</taxon>
        <taxon>Mucoromycetes</taxon>
        <taxon>Mucorales</taxon>
        <taxon>Cunninghamellaceae</taxon>
        <taxon>Absidia</taxon>
    </lineage>
</organism>